<protein>
    <submittedName>
        <fullName evidence="2">Uncharacterized protein</fullName>
    </submittedName>
</protein>
<feature type="region of interest" description="Disordered" evidence="1">
    <location>
        <begin position="1"/>
        <end position="79"/>
    </location>
</feature>
<keyword evidence="3" id="KW-1185">Reference proteome</keyword>
<sequence>MKTSQLDGKGDDSPNGEIRNGWERRGFSTWREGDGKGKDSPSERSKFMGTERILQTERSQLDGKGEDSPNGESQMRRERILRWRDSSWRRRERNLQMERG</sequence>
<evidence type="ECO:0000313" key="3">
    <source>
        <dbReference type="Proteomes" id="UP000796761"/>
    </source>
</evidence>
<evidence type="ECO:0000313" key="2">
    <source>
        <dbReference type="EMBL" id="TRZ07088.1"/>
    </source>
</evidence>
<reference evidence="2" key="1">
    <citation type="submission" date="2019-04" db="EMBL/GenBank/DDBJ databases">
        <title>Genome assembly of Zosterops borbonicus 15179.</title>
        <authorList>
            <person name="Leroy T."/>
            <person name="Anselmetti Y."/>
            <person name="Tilak M.-K."/>
            <person name="Nabholz B."/>
        </authorList>
    </citation>
    <scope>NUCLEOTIDE SEQUENCE</scope>
    <source>
        <strain evidence="2">HGM_15179</strain>
        <tissue evidence="2">Muscle</tissue>
    </source>
</reference>
<feature type="compositionally biased region" description="Basic and acidic residues" evidence="1">
    <location>
        <begin position="20"/>
        <end position="46"/>
    </location>
</feature>
<proteinExistence type="predicted"/>
<gene>
    <name evidence="2" type="ORF">HGM15179_020017</name>
</gene>
<dbReference type="AlphaFoldDB" id="A0A8K1FUK0"/>
<dbReference type="Proteomes" id="UP000796761">
    <property type="component" value="Unassembled WGS sequence"/>
</dbReference>
<name>A0A8K1FUK0_9PASS</name>
<accession>A0A8K1FUK0</accession>
<comment type="caution">
    <text evidence="2">The sequence shown here is derived from an EMBL/GenBank/DDBJ whole genome shotgun (WGS) entry which is preliminary data.</text>
</comment>
<dbReference type="EMBL" id="SWJQ01001975">
    <property type="protein sequence ID" value="TRZ07088.1"/>
    <property type="molecule type" value="Genomic_DNA"/>
</dbReference>
<evidence type="ECO:0000256" key="1">
    <source>
        <dbReference type="SAM" id="MobiDB-lite"/>
    </source>
</evidence>
<organism evidence="2 3">
    <name type="scientific">Zosterops borbonicus</name>
    <dbReference type="NCBI Taxonomy" id="364589"/>
    <lineage>
        <taxon>Eukaryota</taxon>
        <taxon>Metazoa</taxon>
        <taxon>Chordata</taxon>
        <taxon>Craniata</taxon>
        <taxon>Vertebrata</taxon>
        <taxon>Euteleostomi</taxon>
        <taxon>Archelosauria</taxon>
        <taxon>Archosauria</taxon>
        <taxon>Dinosauria</taxon>
        <taxon>Saurischia</taxon>
        <taxon>Theropoda</taxon>
        <taxon>Coelurosauria</taxon>
        <taxon>Aves</taxon>
        <taxon>Neognathae</taxon>
        <taxon>Neoaves</taxon>
        <taxon>Telluraves</taxon>
        <taxon>Australaves</taxon>
        <taxon>Passeriformes</taxon>
        <taxon>Sylvioidea</taxon>
        <taxon>Zosteropidae</taxon>
        <taxon>Zosterops</taxon>
    </lineage>
</organism>